<dbReference type="InterPro" id="IPR019734">
    <property type="entry name" value="TPR_rpt"/>
</dbReference>
<dbReference type="EMBL" id="CP034562">
    <property type="protein sequence ID" value="AZQ63692.1"/>
    <property type="molecule type" value="Genomic_DNA"/>
</dbReference>
<evidence type="ECO:0000313" key="2">
    <source>
        <dbReference type="Proteomes" id="UP000267268"/>
    </source>
</evidence>
<dbReference type="OrthoDB" id="974425at2"/>
<dbReference type="Gene3D" id="1.25.40.10">
    <property type="entry name" value="Tetratricopeptide repeat domain"/>
    <property type="match status" value="3"/>
</dbReference>
<dbReference type="InterPro" id="IPR011990">
    <property type="entry name" value="TPR-like_helical_dom_sf"/>
</dbReference>
<keyword evidence="2" id="KW-1185">Reference proteome</keyword>
<dbReference type="Pfam" id="PF13424">
    <property type="entry name" value="TPR_12"/>
    <property type="match status" value="1"/>
</dbReference>
<dbReference type="Proteomes" id="UP000267268">
    <property type="component" value="Chromosome 1"/>
</dbReference>
<sequence>MLNQVQTKSTYFVMTKYNQLLLLGIILFLSINFNCGAQNFTTYFADGKAAYDQQNFNKAIQFFQKARLQGKETIGDTHPDYILDIEYLAKSYQGLKDLGNANIYYMSLEKLLQKSGNTISKKMGDTQEIIASNSVIMKNFAQADVYFQKTLSTREKKEGKDSKEYTLSLHKYSQLYLKGRKYKEAEGMYRQLEPLAEKNLKGTADQAKILAELAEVYLALKRVDEASIQLSISISAYEKTDAPKSSYVHLYLQEANLLEKAGKKEDAITAYYKYIEVLESAFGIKNKKYATEVERLAIHFDEKLHSPMDSYNMMNKKLAANITTYSENSLPAAITYIELAEMEIDQNKIPLAEEHTVKALEIYTELGKVNSPDGIAASITLARVHSILKKNTEAEAMYKKAIADTEKYLSTEHTTYGKSLDSLAFFFIEHKRFEEAEKTIDKGLTAREKSVGKQHIDYGNSLYSLSKLYTAQDSLEKAEKALISVAKVREAYYGALTVEHATCIKELGDLYKGMGEEQQVKALKTYRRAIHLFEGIGYKKSAIVKEIYNSIDEINAR</sequence>
<dbReference type="InterPro" id="IPR053137">
    <property type="entry name" value="NLR-like"/>
</dbReference>
<name>A0A3S9P6J5_9BACT</name>
<dbReference type="AlphaFoldDB" id="A0A3S9P6J5"/>
<dbReference type="PANTHER" id="PTHR46082:SF6">
    <property type="entry name" value="AAA+ ATPASE DOMAIN-CONTAINING PROTEIN-RELATED"/>
    <property type="match status" value="1"/>
</dbReference>
<gene>
    <name evidence="1" type="ORF">EI427_16115</name>
</gene>
<organism evidence="1 2">
    <name type="scientific">Flammeovirga pectinis</name>
    <dbReference type="NCBI Taxonomy" id="2494373"/>
    <lineage>
        <taxon>Bacteria</taxon>
        <taxon>Pseudomonadati</taxon>
        <taxon>Bacteroidota</taxon>
        <taxon>Cytophagia</taxon>
        <taxon>Cytophagales</taxon>
        <taxon>Flammeovirgaceae</taxon>
        <taxon>Flammeovirga</taxon>
    </lineage>
</organism>
<proteinExistence type="predicted"/>
<accession>A0A3S9P6J5</accession>
<dbReference type="SUPFAM" id="SSF48452">
    <property type="entry name" value="TPR-like"/>
    <property type="match status" value="2"/>
</dbReference>
<dbReference type="SMART" id="SM00028">
    <property type="entry name" value="TPR"/>
    <property type="match status" value="8"/>
</dbReference>
<protein>
    <submittedName>
        <fullName evidence="1">Tetratricopeptide repeat protein</fullName>
    </submittedName>
</protein>
<reference evidence="1 2" key="1">
    <citation type="submission" date="2018-12" db="EMBL/GenBank/DDBJ databases">
        <title>Flammeovirga pectinis sp. nov., isolated from the gut of the Korean scallop, Patinopecten yessoensis.</title>
        <authorList>
            <person name="Bae J.-W."/>
            <person name="Jeong Y.-S."/>
            <person name="Kang W."/>
        </authorList>
    </citation>
    <scope>NUCLEOTIDE SEQUENCE [LARGE SCALE GENOMIC DNA]</scope>
    <source>
        <strain evidence="1 2">L12M1</strain>
    </source>
</reference>
<dbReference type="PANTHER" id="PTHR46082">
    <property type="entry name" value="ATP/GTP-BINDING PROTEIN-RELATED"/>
    <property type="match status" value="1"/>
</dbReference>
<dbReference type="KEGG" id="fll:EI427_16115"/>
<evidence type="ECO:0000313" key="1">
    <source>
        <dbReference type="EMBL" id="AZQ63692.1"/>
    </source>
</evidence>